<feature type="region of interest" description="Disordered" evidence="3">
    <location>
        <begin position="108"/>
        <end position="134"/>
    </location>
</feature>
<keyword evidence="6" id="KW-1185">Reference proteome</keyword>
<dbReference type="Proteomes" id="UP000823775">
    <property type="component" value="Unassembled WGS sequence"/>
</dbReference>
<dbReference type="SMART" id="SM00875">
    <property type="entry name" value="BACK"/>
    <property type="match status" value="1"/>
</dbReference>
<comment type="pathway">
    <text evidence="2">Protein modification; protein ubiquitination.</text>
</comment>
<dbReference type="EMBL" id="JACEIK010000486">
    <property type="protein sequence ID" value="MCD7457941.1"/>
    <property type="molecule type" value="Genomic_DNA"/>
</dbReference>
<dbReference type="PANTHER" id="PTHR46336:SF30">
    <property type="entry name" value="BTB_POZ DOMAIN-CONTAINING PROTEIN POB1-LIKE"/>
    <property type="match status" value="1"/>
</dbReference>
<sequence length="542" mass="61227">MDFDFSPGYGLGTESDFGFAFNDSNFSDRILVVEIVPDSPDSKSNGDGCSSVVDWARKRKRRREEIKKENDADVHMQREEEVLNCNMLDTEDVLAYDNQDEEAVAMAEESPSGIEMTTNHPGDGKASKSTDSTTSMDSATALRVRTIHISSPILAAKSPFFYKLFSNGMRESEQRHITVQIHASEEAALMDLLSFIQGFSLAENVSLLMAADKFEVASCMRHCSRLLCNLPMTCESALLYLDLPSSVLIAEAVLPLTDAAKQFLAERFKDITKFQDEVLNLPLAGIEAVLSNDDLQVASEDAVYDFVLKWARIHYPNLEQRREIFGSNLCRLIRFPYMTCRKLKKVLTCNDFDPELACKDVLEALFFKAEAPYRQRSLAAEGNTSHHRFVERAYKYRPVNVVEFELPRQQCIVYLDLKRGECHNLFPAGRVYSQAFHLGGQGFFLSAHCNMDQQSSFHCFGLFLGMQEKGAVSFAVDYEFSARTKPTEEYVSKYKGNYTFTGGKAVGYRNLFGMPWTAFMAEDSAYFINGILHLRAELTIRQ</sequence>
<evidence type="ECO:0000313" key="5">
    <source>
        <dbReference type="EMBL" id="MCD7457941.1"/>
    </source>
</evidence>
<dbReference type="CDD" id="cd18186">
    <property type="entry name" value="BTB_POZ_ZBTB_KLHL-like"/>
    <property type="match status" value="1"/>
</dbReference>
<dbReference type="SMART" id="SM00225">
    <property type="entry name" value="BTB"/>
    <property type="match status" value="1"/>
</dbReference>
<proteinExistence type="predicted"/>
<comment type="caution">
    <text evidence="5">The sequence shown here is derived from an EMBL/GenBank/DDBJ whole genome shotgun (WGS) entry which is preliminary data.</text>
</comment>
<protein>
    <recommendedName>
        <fullName evidence="4">BTB domain-containing protein</fullName>
    </recommendedName>
</protein>
<feature type="domain" description="BTB" evidence="4">
    <location>
        <begin position="136"/>
        <end position="196"/>
    </location>
</feature>
<dbReference type="PROSITE" id="PS50097">
    <property type="entry name" value="BTB"/>
    <property type="match status" value="1"/>
</dbReference>
<dbReference type="PANTHER" id="PTHR46336">
    <property type="entry name" value="OS02G0260700 PROTEIN"/>
    <property type="match status" value="1"/>
</dbReference>
<dbReference type="InterPro" id="IPR045890">
    <property type="entry name" value="POB1-like"/>
</dbReference>
<organism evidence="5 6">
    <name type="scientific">Datura stramonium</name>
    <name type="common">Jimsonweed</name>
    <name type="synonym">Common thornapple</name>
    <dbReference type="NCBI Taxonomy" id="4076"/>
    <lineage>
        <taxon>Eukaryota</taxon>
        <taxon>Viridiplantae</taxon>
        <taxon>Streptophyta</taxon>
        <taxon>Embryophyta</taxon>
        <taxon>Tracheophyta</taxon>
        <taxon>Spermatophyta</taxon>
        <taxon>Magnoliopsida</taxon>
        <taxon>eudicotyledons</taxon>
        <taxon>Gunneridae</taxon>
        <taxon>Pentapetalae</taxon>
        <taxon>asterids</taxon>
        <taxon>lamiids</taxon>
        <taxon>Solanales</taxon>
        <taxon>Solanaceae</taxon>
        <taxon>Solanoideae</taxon>
        <taxon>Datureae</taxon>
        <taxon>Datura</taxon>
    </lineage>
</organism>
<accession>A0ABS8SGI8</accession>
<dbReference type="Gene3D" id="2.60.210.10">
    <property type="entry name" value="Apoptosis, Tumor Necrosis Factor Receptor Associated Protein 2, Chain A"/>
    <property type="match status" value="1"/>
</dbReference>
<evidence type="ECO:0000256" key="1">
    <source>
        <dbReference type="ARBA" id="ARBA00002668"/>
    </source>
</evidence>
<evidence type="ECO:0000256" key="3">
    <source>
        <dbReference type="SAM" id="MobiDB-lite"/>
    </source>
</evidence>
<dbReference type="InterPro" id="IPR011333">
    <property type="entry name" value="SKP1/BTB/POZ_sf"/>
</dbReference>
<name>A0ABS8SGI8_DATST</name>
<evidence type="ECO:0000313" key="6">
    <source>
        <dbReference type="Proteomes" id="UP000823775"/>
    </source>
</evidence>
<dbReference type="InterPro" id="IPR008974">
    <property type="entry name" value="TRAF-like"/>
</dbReference>
<dbReference type="SUPFAM" id="SSF49599">
    <property type="entry name" value="TRAF domain-like"/>
    <property type="match status" value="1"/>
</dbReference>
<dbReference type="Gene3D" id="1.25.40.420">
    <property type="match status" value="1"/>
</dbReference>
<dbReference type="SUPFAM" id="SSF54695">
    <property type="entry name" value="POZ domain"/>
    <property type="match status" value="1"/>
</dbReference>
<dbReference type="Pfam" id="PF00651">
    <property type="entry name" value="BTB"/>
    <property type="match status" value="1"/>
</dbReference>
<dbReference type="InterPro" id="IPR011705">
    <property type="entry name" value="BACK"/>
</dbReference>
<dbReference type="Gene3D" id="3.30.710.10">
    <property type="entry name" value="Potassium Channel Kv1.1, Chain A"/>
    <property type="match status" value="1"/>
</dbReference>
<evidence type="ECO:0000259" key="4">
    <source>
        <dbReference type="PROSITE" id="PS50097"/>
    </source>
</evidence>
<gene>
    <name evidence="5" type="ORF">HAX54_036596</name>
</gene>
<dbReference type="Pfam" id="PF07707">
    <property type="entry name" value="BACK"/>
    <property type="match status" value="1"/>
</dbReference>
<comment type="function">
    <text evidence="1">May act as a substrate-specific adapter of an E3 ubiquitin-protein ligase complex (CUL3-RBX1-BTB) which mediates the ubiquitination and subsequent proteasomal degradation of target proteins.</text>
</comment>
<reference evidence="5 6" key="1">
    <citation type="journal article" date="2021" name="BMC Genomics">
        <title>Datura genome reveals duplications of psychoactive alkaloid biosynthetic genes and high mutation rate following tissue culture.</title>
        <authorList>
            <person name="Rajewski A."/>
            <person name="Carter-House D."/>
            <person name="Stajich J."/>
            <person name="Litt A."/>
        </authorList>
    </citation>
    <scope>NUCLEOTIDE SEQUENCE [LARGE SCALE GENOMIC DNA]</scope>
    <source>
        <strain evidence="5">AR-01</strain>
    </source>
</reference>
<dbReference type="InterPro" id="IPR000210">
    <property type="entry name" value="BTB/POZ_dom"/>
</dbReference>
<evidence type="ECO:0000256" key="2">
    <source>
        <dbReference type="ARBA" id="ARBA00004906"/>
    </source>
</evidence>